<sequence>MSSEDSEKDVQAREKGAEPPVMDRVEGQDGHPLDTPPVLSVDTPEGQGGQGRDRVEGQGGTPPKDRVDTPLSGKTRTRWKEAYRKVFGGVDGLFEARVRRAMGLMERGEARSRVEALEAVRPWNPDHEFDPPVLGPGGRPVEAGRILPPSPDEEGEPGGKTAPMSEGEAQPDRPASSSEDTRANRVRIETEETQNRSRAKWHEAYRTVFGEEPDGPLAEARIRAALNFYDPGRSVGRRKALEAVRASEEEAAGRTREAGRVLGPNARVGTLDGLDEADSLRDGGAVRPARPEDGSLGDEEPEPSLEAASLRERQMPVRREDALTLGAALMKIGRLEAEVEELRRAVARLEEGLHRTETRLGGLRPGLKAFRDSLREVREAVLRLGSRVDGLAAPLASEEKSLPPGKKVDSLRGRQTPVHLRELRELRARMDEERGRILLEVENRLEEAEELMRRSTESRIAALESWVRRVSRYLGMGKKGGLFR</sequence>
<evidence type="ECO:0000313" key="4">
    <source>
        <dbReference type="Proteomes" id="UP000006655"/>
    </source>
</evidence>
<name>A0A806CN89_MEIRD</name>
<evidence type="ECO:0000256" key="2">
    <source>
        <dbReference type="SAM" id="MobiDB-lite"/>
    </source>
</evidence>
<protein>
    <submittedName>
        <fullName evidence="3">Uncharacterized protein</fullName>
    </submittedName>
</protein>
<keyword evidence="1" id="KW-0175">Coiled coil</keyword>
<dbReference type="AlphaFoldDB" id="A0A806CN89"/>
<feature type="coiled-coil region" evidence="1">
    <location>
        <begin position="325"/>
        <end position="359"/>
    </location>
</feature>
<gene>
    <name evidence="3" type="ordered locus">Mrub_0537</name>
</gene>
<dbReference type="EMBL" id="CP001743">
    <property type="protein sequence ID" value="ADD27312.1"/>
    <property type="molecule type" value="Genomic_DNA"/>
</dbReference>
<feature type="compositionally biased region" description="Basic and acidic residues" evidence="2">
    <location>
        <begin position="179"/>
        <end position="202"/>
    </location>
</feature>
<dbReference type="KEGG" id="mrb:Mrub_0537"/>
<keyword evidence="4" id="KW-1185">Reference proteome</keyword>
<proteinExistence type="predicted"/>
<feature type="region of interest" description="Disordered" evidence="2">
    <location>
        <begin position="247"/>
        <end position="315"/>
    </location>
</feature>
<evidence type="ECO:0000256" key="1">
    <source>
        <dbReference type="SAM" id="Coils"/>
    </source>
</evidence>
<organism evidence="3 4">
    <name type="scientific">Meiothermus ruber (strain ATCC 35948 / DSM 1279 / VKM B-1258 / 21)</name>
    <name type="common">Thermus ruber</name>
    <dbReference type="NCBI Taxonomy" id="504728"/>
    <lineage>
        <taxon>Bacteria</taxon>
        <taxon>Thermotogati</taxon>
        <taxon>Deinococcota</taxon>
        <taxon>Deinococci</taxon>
        <taxon>Thermales</taxon>
        <taxon>Thermaceae</taxon>
        <taxon>Meiothermus</taxon>
    </lineage>
</organism>
<dbReference type="OrthoDB" id="25409at2"/>
<feature type="compositionally biased region" description="Basic and acidic residues" evidence="2">
    <location>
        <begin position="8"/>
        <end position="32"/>
    </location>
</feature>
<dbReference type="Proteomes" id="UP000006655">
    <property type="component" value="Chromosome"/>
</dbReference>
<evidence type="ECO:0000313" key="3">
    <source>
        <dbReference type="EMBL" id="ADD27312.1"/>
    </source>
</evidence>
<reference evidence="3 4" key="1">
    <citation type="journal article" date="2010" name="Stand. Genomic Sci.">
        <title>Complete genome sequence of Meiothermus ruber type strain (21).</title>
        <authorList>
            <person name="Tindall B.J."/>
            <person name="Sikorski J."/>
            <person name="Lucas S."/>
            <person name="Goltsman E."/>
            <person name="Copeland A."/>
            <person name="Glavina Del Rio T."/>
            <person name="Nolan M."/>
            <person name="Tice H."/>
            <person name="Cheng J.F."/>
            <person name="Han C."/>
            <person name="Pitluck S."/>
            <person name="Liolios K."/>
            <person name="Ivanova N."/>
            <person name="Mavromatis K."/>
            <person name="Ovchinnikova G."/>
            <person name="Pati A."/>
            <person name="Fahnrich R."/>
            <person name="Goodwin L."/>
            <person name="Chen A."/>
            <person name="Palaniappan K."/>
            <person name="Land M."/>
            <person name="Hauser L."/>
            <person name="Chang Y.J."/>
            <person name="Jeffries C.D."/>
            <person name="Rohde M."/>
            <person name="Goker M."/>
            <person name="Woyke T."/>
            <person name="Bristow J."/>
            <person name="Eisen J.A."/>
            <person name="Markowitz V."/>
            <person name="Hugenholtz P."/>
            <person name="Kyrpides N.C."/>
            <person name="Klenk H.P."/>
            <person name="Lapidus A."/>
        </authorList>
    </citation>
    <scope>NUCLEOTIDE SEQUENCE [LARGE SCALE GENOMIC DNA]</scope>
    <source>
        <strain evidence="4">ATCC 35948 / DSM 1279 / VKM B-1258 / 21</strain>
    </source>
</reference>
<accession>A0A806CN89</accession>
<feature type="region of interest" description="Disordered" evidence="2">
    <location>
        <begin position="123"/>
        <end position="202"/>
    </location>
</feature>
<feature type="region of interest" description="Disordered" evidence="2">
    <location>
        <begin position="1"/>
        <end position="76"/>
    </location>
</feature>
<feature type="compositionally biased region" description="Basic and acidic residues" evidence="2">
    <location>
        <begin position="247"/>
        <end position="259"/>
    </location>
</feature>
<dbReference type="RefSeq" id="WP_013012831.1">
    <property type="nucleotide sequence ID" value="NC_013946.1"/>
</dbReference>